<accession>A0ABU6VLV4</accession>
<dbReference type="EMBL" id="JASCZI010151690">
    <property type="protein sequence ID" value="MED6174089.1"/>
    <property type="molecule type" value="Genomic_DNA"/>
</dbReference>
<evidence type="ECO:0000313" key="2">
    <source>
        <dbReference type="EMBL" id="MED6174089.1"/>
    </source>
</evidence>
<organism evidence="2 3">
    <name type="scientific">Stylosanthes scabra</name>
    <dbReference type="NCBI Taxonomy" id="79078"/>
    <lineage>
        <taxon>Eukaryota</taxon>
        <taxon>Viridiplantae</taxon>
        <taxon>Streptophyta</taxon>
        <taxon>Embryophyta</taxon>
        <taxon>Tracheophyta</taxon>
        <taxon>Spermatophyta</taxon>
        <taxon>Magnoliopsida</taxon>
        <taxon>eudicotyledons</taxon>
        <taxon>Gunneridae</taxon>
        <taxon>Pentapetalae</taxon>
        <taxon>rosids</taxon>
        <taxon>fabids</taxon>
        <taxon>Fabales</taxon>
        <taxon>Fabaceae</taxon>
        <taxon>Papilionoideae</taxon>
        <taxon>50 kb inversion clade</taxon>
        <taxon>dalbergioids sensu lato</taxon>
        <taxon>Dalbergieae</taxon>
        <taxon>Pterocarpus clade</taxon>
        <taxon>Stylosanthes</taxon>
    </lineage>
</organism>
<keyword evidence="3" id="KW-1185">Reference proteome</keyword>
<feature type="region of interest" description="Disordered" evidence="1">
    <location>
        <begin position="1"/>
        <end position="50"/>
    </location>
</feature>
<dbReference type="Proteomes" id="UP001341840">
    <property type="component" value="Unassembled WGS sequence"/>
</dbReference>
<protein>
    <submittedName>
        <fullName evidence="2">Uncharacterized protein</fullName>
    </submittedName>
</protein>
<comment type="caution">
    <text evidence="2">The sequence shown here is derived from an EMBL/GenBank/DDBJ whole genome shotgun (WGS) entry which is preliminary data.</text>
</comment>
<evidence type="ECO:0000313" key="3">
    <source>
        <dbReference type="Proteomes" id="UP001341840"/>
    </source>
</evidence>
<reference evidence="2 3" key="1">
    <citation type="journal article" date="2023" name="Plants (Basel)">
        <title>Bridging the Gap: Combining Genomics and Transcriptomics Approaches to Understand Stylosanthes scabra, an Orphan Legume from the Brazilian Caatinga.</title>
        <authorList>
            <person name="Ferreira-Neto J.R.C."/>
            <person name="da Silva M.D."/>
            <person name="Binneck E."/>
            <person name="de Melo N.F."/>
            <person name="da Silva R.H."/>
            <person name="de Melo A.L.T.M."/>
            <person name="Pandolfi V."/>
            <person name="Bustamante F.O."/>
            <person name="Brasileiro-Vidal A.C."/>
            <person name="Benko-Iseppon A.M."/>
        </authorList>
    </citation>
    <scope>NUCLEOTIDE SEQUENCE [LARGE SCALE GENOMIC DNA]</scope>
    <source>
        <tissue evidence="2">Leaves</tissue>
    </source>
</reference>
<sequence>MQRAQIRASRHGKAIQKDTEEVGSEQSSDSYDSVVDGLYKPGDSDSSDDDGLFFGSASNVAKMYDTYDGYHDNSDGGDSWHSLEMKTAPNSEDELEEVESHDVLPVFKEGARFEEI</sequence>
<evidence type="ECO:0000256" key="1">
    <source>
        <dbReference type="SAM" id="MobiDB-lite"/>
    </source>
</evidence>
<name>A0ABU6VLV4_9FABA</name>
<proteinExistence type="predicted"/>
<gene>
    <name evidence="2" type="ORF">PIB30_065581</name>
</gene>